<organism evidence="4 5">
    <name type="scientific">Neptunomonas qingdaonensis</name>
    <dbReference type="NCBI Taxonomy" id="1045558"/>
    <lineage>
        <taxon>Bacteria</taxon>
        <taxon>Pseudomonadati</taxon>
        <taxon>Pseudomonadota</taxon>
        <taxon>Gammaproteobacteria</taxon>
        <taxon>Oceanospirillales</taxon>
        <taxon>Oceanospirillaceae</taxon>
        <taxon>Neptunomonas</taxon>
    </lineage>
</organism>
<dbReference type="PROSITE" id="PS00330">
    <property type="entry name" value="HEMOLYSIN_CALCIUM"/>
    <property type="match status" value="2"/>
</dbReference>
<dbReference type="PROSITE" id="PS50234">
    <property type="entry name" value="VWFA"/>
    <property type="match status" value="2"/>
</dbReference>
<dbReference type="InterPro" id="IPR011049">
    <property type="entry name" value="Serralysin-like_metalloprot_C"/>
</dbReference>
<dbReference type="SUPFAM" id="SSF51120">
    <property type="entry name" value="beta-Roll"/>
    <property type="match status" value="1"/>
</dbReference>
<dbReference type="RefSeq" id="WP_090730775.1">
    <property type="nucleotide sequence ID" value="NZ_FOOU01000021.1"/>
</dbReference>
<feature type="region of interest" description="Disordered" evidence="2">
    <location>
        <begin position="811"/>
        <end position="830"/>
    </location>
</feature>
<dbReference type="AlphaFoldDB" id="A0A1I2W439"/>
<evidence type="ECO:0000256" key="1">
    <source>
        <dbReference type="ARBA" id="ARBA00022837"/>
    </source>
</evidence>
<evidence type="ECO:0000259" key="3">
    <source>
        <dbReference type="PROSITE" id="PS50234"/>
    </source>
</evidence>
<dbReference type="SMART" id="SM00327">
    <property type="entry name" value="VWA"/>
    <property type="match status" value="2"/>
</dbReference>
<dbReference type="Gene3D" id="2.150.10.10">
    <property type="entry name" value="Serralysin-like metalloprotease, C-terminal"/>
    <property type="match status" value="1"/>
</dbReference>
<dbReference type="EMBL" id="FOOU01000021">
    <property type="protein sequence ID" value="SFG95419.1"/>
    <property type="molecule type" value="Genomic_DNA"/>
</dbReference>
<dbReference type="GO" id="GO:0005509">
    <property type="term" value="F:calcium ion binding"/>
    <property type="evidence" value="ECO:0007669"/>
    <property type="project" value="InterPro"/>
</dbReference>
<dbReference type="Pfam" id="PF00353">
    <property type="entry name" value="HemolysinCabind"/>
    <property type="match status" value="1"/>
</dbReference>
<dbReference type="InterPro" id="IPR018511">
    <property type="entry name" value="Hemolysin-typ_Ca-bd_CS"/>
</dbReference>
<dbReference type="InterPro" id="IPR036465">
    <property type="entry name" value="vWFA_dom_sf"/>
</dbReference>
<protein>
    <submittedName>
        <fullName evidence="4">Type I secretion C-terminal target domain (VC_A0849 subclass)</fullName>
    </submittedName>
</protein>
<dbReference type="SUPFAM" id="SSF53300">
    <property type="entry name" value="vWA-like"/>
    <property type="match status" value="2"/>
</dbReference>
<dbReference type="Gene3D" id="3.40.50.410">
    <property type="entry name" value="von Willebrand factor, type A domain"/>
    <property type="match status" value="2"/>
</dbReference>
<sequence>NFENIAADASANSVVSTIVDNDNTPSITTPDPVSVSEEGLFKGLADNSGTPVDTTDSASVVGTLNFTDQDDTAFDIVLSGPAGLLSNNETVGWDWDASSKVLTGSTPSGTVVLTVSLGTVVPTSGGNHSVEYTIDLKAPVDHPINSAEDILSLNFGVSVSDSGLNTDTNTFVVNIEDDRPVSGDIYDSIVIPEAQTNVMLVMDFSGSMSGSNLTEMKSALVNMLQAYTAIGEVAVQLVTFSTSSNTPSDAGWISGSAAIAYINALTNSDMGGWTNYDAALQEAQTAFAETNGKITGGDNVSYFISDGAPTAWVNPDGTIGAGSTTNPDVGIQSAEQAEWESFLVSNTIDSYAIGFGGASLAKLEPVAYNGVDSQERPALDATAAGSNLTDILLETIAEPTVGNLFGSLAVGGFGADGYGYVRTIEIDGEVYSYSTDTLVVTNSSGGTVSSDKSFTVTTDNNGMLTINMENGNYSYVADPALVNALTESFIYTMQDSDGDVTSGTVHLNVSRDFGDTPQITAPSSISVSEEGLSDGLVDTLGTPDTTDSATSMGTLSFVDADSSAFTVALTGPSGITSGGESVSWTWSAGTQVLTGSTAAGDVVMTVSLSTVTSSGASHTVNYTVDLQAPIDHSDAASENVQNLGFGVDISDGRNTSQATINVSVEDDSPEASNSAAQNIVITETDTNLLLVIDVSGSMGWDSGVLKPNSTDEYSRLEIAQQSMNALLDGYADNGDVKVRIVTFSSTADEQQALWVDIATAKTIIASLSDGGSTNYDAALAQAMDAFTDPGKLVEAQNISYFFSDGVPNRSDGNTNGLTNQSGGGNSDDGIQSAEKTIWENFLNTNEINSLALGMGTGVTASNLNSIAYNGKTSQAATAIIVSDLSQLESTLQSTIVAEPFQGNLLAGGLLALGAGFGADGGYMQLVTVDGIDYTYNPVTDQVDSDGTSVSGSVITVSTDKGGLLVLDMQDGSYSYQAGENQSLPSDEAFSYTVVDSDGDTDVGVLTLNVIQQNRIAGTDQDDTLVGTAGEDQLLGGAGNDILTGGDGDDLFIWSEGTASSNDVVTDFAVYNTAGDEKDVLDLSDLLQGETDTTLDQYLHFEESAGNTVVYIKSDGGIDATGSNADQVITLNGVTELNAGVQTDADIILQLLDNNQLIVD</sequence>
<name>A0A1I2W439_9GAMM</name>
<evidence type="ECO:0000313" key="4">
    <source>
        <dbReference type="EMBL" id="SFG95419.1"/>
    </source>
</evidence>
<accession>A0A1I2W439</accession>
<dbReference type="PRINTS" id="PR00313">
    <property type="entry name" value="CABNDNGRPT"/>
</dbReference>
<dbReference type="OrthoDB" id="8481600at2"/>
<feature type="compositionally biased region" description="Polar residues" evidence="2">
    <location>
        <begin position="811"/>
        <end position="820"/>
    </location>
</feature>
<feature type="non-terminal residue" evidence="4">
    <location>
        <position position="1"/>
    </location>
</feature>
<dbReference type="InterPro" id="IPR001343">
    <property type="entry name" value="Hemolysn_Ca-bd"/>
</dbReference>
<dbReference type="STRING" id="1045558.SAMN05216175_12158"/>
<feature type="domain" description="VWFA" evidence="3">
    <location>
        <begin position="197"/>
        <end position="396"/>
    </location>
</feature>
<dbReference type="CDD" id="cd00198">
    <property type="entry name" value="vWFA"/>
    <property type="match status" value="2"/>
</dbReference>
<dbReference type="InterPro" id="IPR019960">
    <property type="entry name" value="T1SS_VCA0849"/>
</dbReference>
<dbReference type="NCBIfam" id="TIGR03661">
    <property type="entry name" value="T1SS_VCA0849"/>
    <property type="match status" value="1"/>
</dbReference>
<dbReference type="InterPro" id="IPR002035">
    <property type="entry name" value="VWF_A"/>
</dbReference>
<evidence type="ECO:0000256" key="2">
    <source>
        <dbReference type="SAM" id="MobiDB-lite"/>
    </source>
</evidence>
<proteinExistence type="predicted"/>
<keyword evidence="1" id="KW-0106">Calcium</keyword>
<keyword evidence="5" id="KW-1185">Reference proteome</keyword>
<dbReference type="Pfam" id="PF00092">
    <property type="entry name" value="VWA"/>
    <property type="match status" value="1"/>
</dbReference>
<dbReference type="Pfam" id="PF13519">
    <property type="entry name" value="VWA_2"/>
    <property type="match status" value="1"/>
</dbReference>
<feature type="domain" description="VWFA" evidence="3">
    <location>
        <begin position="687"/>
        <end position="895"/>
    </location>
</feature>
<dbReference type="Proteomes" id="UP000198623">
    <property type="component" value="Unassembled WGS sequence"/>
</dbReference>
<reference evidence="5" key="1">
    <citation type="submission" date="2016-10" db="EMBL/GenBank/DDBJ databases">
        <authorList>
            <person name="Varghese N."/>
            <person name="Submissions S."/>
        </authorList>
    </citation>
    <scope>NUCLEOTIDE SEQUENCE [LARGE SCALE GENOMIC DNA]</scope>
    <source>
        <strain evidence="5">CGMCC 1.10971</strain>
    </source>
</reference>
<gene>
    <name evidence="4" type="ORF">SAMN05216175_12158</name>
</gene>
<evidence type="ECO:0000313" key="5">
    <source>
        <dbReference type="Proteomes" id="UP000198623"/>
    </source>
</evidence>